<organism evidence="2 3">
    <name type="scientific">Ignelater luminosus</name>
    <name type="common">Cucubano</name>
    <name type="synonym">Pyrophorus luminosus</name>
    <dbReference type="NCBI Taxonomy" id="2038154"/>
    <lineage>
        <taxon>Eukaryota</taxon>
        <taxon>Metazoa</taxon>
        <taxon>Ecdysozoa</taxon>
        <taxon>Arthropoda</taxon>
        <taxon>Hexapoda</taxon>
        <taxon>Insecta</taxon>
        <taxon>Pterygota</taxon>
        <taxon>Neoptera</taxon>
        <taxon>Endopterygota</taxon>
        <taxon>Coleoptera</taxon>
        <taxon>Polyphaga</taxon>
        <taxon>Elateriformia</taxon>
        <taxon>Elateroidea</taxon>
        <taxon>Elateridae</taxon>
        <taxon>Agrypninae</taxon>
        <taxon>Pyrophorini</taxon>
        <taxon>Ignelater</taxon>
    </lineage>
</organism>
<keyword evidence="3" id="KW-1185">Reference proteome</keyword>
<evidence type="ECO:0000313" key="2">
    <source>
        <dbReference type="EMBL" id="KAF2898404.1"/>
    </source>
</evidence>
<dbReference type="InterPro" id="IPR036728">
    <property type="entry name" value="PBP_GOBP_sf"/>
</dbReference>
<protein>
    <submittedName>
        <fullName evidence="2">Uncharacterized protein</fullName>
    </submittedName>
</protein>
<keyword evidence="1" id="KW-0732">Signal</keyword>
<dbReference type="OrthoDB" id="6769569at2759"/>
<evidence type="ECO:0000256" key="1">
    <source>
        <dbReference type="SAM" id="SignalP"/>
    </source>
</evidence>
<dbReference type="SUPFAM" id="SSF47565">
    <property type="entry name" value="Insect pheromone/odorant-binding proteins"/>
    <property type="match status" value="1"/>
</dbReference>
<name>A0A8K0D384_IGNLU</name>
<accession>A0A8K0D384</accession>
<dbReference type="CDD" id="cd23992">
    <property type="entry name" value="PBP_GOBP"/>
    <property type="match status" value="1"/>
</dbReference>
<dbReference type="InterPro" id="IPR006170">
    <property type="entry name" value="PBP/GOBP"/>
</dbReference>
<comment type="caution">
    <text evidence="2">The sequence shown here is derived from an EMBL/GenBank/DDBJ whole genome shotgun (WGS) entry which is preliminary data.</text>
</comment>
<dbReference type="Pfam" id="PF01395">
    <property type="entry name" value="PBP_GOBP"/>
    <property type="match status" value="1"/>
</dbReference>
<dbReference type="GO" id="GO:0005549">
    <property type="term" value="F:odorant binding"/>
    <property type="evidence" value="ECO:0007669"/>
    <property type="project" value="InterPro"/>
</dbReference>
<sequence length="150" mass="17059">MTLTAIILFALLASEHVLSRYLVREETECIKQLKLDQDEIIANMDPWSQPLPTDYKPLNDFLACSWKKLKMLDNNEKIQWSRVKSYLGNEFTSAIMAANVSAYVAVAVSEMMKNIMDTCQKQNISGSSPGQTIVKILNCIELQTRERAVR</sequence>
<reference evidence="2" key="1">
    <citation type="submission" date="2019-08" db="EMBL/GenBank/DDBJ databases">
        <title>The genome of the North American firefly Photinus pyralis.</title>
        <authorList>
            <consortium name="Photinus pyralis genome working group"/>
            <person name="Fallon T.R."/>
            <person name="Sander Lower S.E."/>
            <person name="Weng J.-K."/>
        </authorList>
    </citation>
    <scope>NUCLEOTIDE SEQUENCE</scope>
    <source>
        <strain evidence="2">TRF0915ILg1</strain>
        <tissue evidence="2">Whole body</tissue>
    </source>
</reference>
<evidence type="ECO:0000313" key="3">
    <source>
        <dbReference type="Proteomes" id="UP000801492"/>
    </source>
</evidence>
<dbReference type="EMBL" id="VTPC01003525">
    <property type="protein sequence ID" value="KAF2898404.1"/>
    <property type="molecule type" value="Genomic_DNA"/>
</dbReference>
<dbReference type="AlphaFoldDB" id="A0A8K0D384"/>
<proteinExistence type="predicted"/>
<feature type="chain" id="PRO_5035445634" evidence="1">
    <location>
        <begin position="20"/>
        <end position="150"/>
    </location>
</feature>
<gene>
    <name evidence="2" type="ORF">ILUMI_07772</name>
</gene>
<feature type="signal peptide" evidence="1">
    <location>
        <begin position="1"/>
        <end position="19"/>
    </location>
</feature>
<dbReference type="Gene3D" id="1.10.238.20">
    <property type="entry name" value="Pheromone/general odorant binding protein domain"/>
    <property type="match status" value="1"/>
</dbReference>
<dbReference type="Proteomes" id="UP000801492">
    <property type="component" value="Unassembled WGS sequence"/>
</dbReference>